<dbReference type="EMBL" id="SDOX01000145">
    <property type="protein sequence ID" value="TFJ81096.1"/>
    <property type="molecule type" value="Genomic_DNA"/>
</dbReference>
<feature type="compositionally biased region" description="Gly residues" evidence="1">
    <location>
        <begin position="184"/>
        <end position="207"/>
    </location>
</feature>
<name>A0A4D9CQN3_9STRA</name>
<feature type="compositionally biased region" description="Low complexity" evidence="1">
    <location>
        <begin position="1"/>
        <end position="16"/>
    </location>
</feature>
<feature type="compositionally biased region" description="Gly residues" evidence="1">
    <location>
        <begin position="129"/>
        <end position="148"/>
    </location>
</feature>
<comment type="caution">
    <text evidence="2">The sequence shown here is derived from an EMBL/GenBank/DDBJ whole genome shotgun (WGS) entry which is preliminary data.</text>
</comment>
<evidence type="ECO:0000256" key="1">
    <source>
        <dbReference type="SAM" id="MobiDB-lite"/>
    </source>
</evidence>
<sequence>MTGSSSPLAYAAAPPYTKNPSHTTHPPEETLASMRVPTGMAVRGTIHIPPAESQGCPSEGPEGGAGGGAGGGRATAAFGELNADPPLPSGQLEGEVRVSPGEDWPRASESNSLTGIEMSDETLILGSSGSLGEGGRGGGTGGGGGGGMRARKEGGPREGFRAEMESGEGGPGRGRGGEGRRGGGEGGEGGKGGGGGGGSGGRGGGGQGDKEEVGGVPVNFLFPQSSVQPSQAFETSKLRPETTPYEAPARAFCWAGMHGAGMDGCICDEDGGGRRAGEYGGRD</sequence>
<evidence type="ECO:0000313" key="2">
    <source>
        <dbReference type="EMBL" id="TFJ81096.1"/>
    </source>
</evidence>
<evidence type="ECO:0000313" key="3">
    <source>
        <dbReference type="Proteomes" id="UP000355283"/>
    </source>
</evidence>
<organism evidence="2 3">
    <name type="scientific">Nannochloropsis salina CCMP1776</name>
    <dbReference type="NCBI Taxonomy" id="1027361"/>
    <lineage>
        <taxon>Eukaryota</taxon>
        <taxon>Sar</taxon>
        <taxon>Stramenopiles</taxon>
        <taxon>Ochrophyta</taxon>
        <taxon>Eustigmatophyceae</taxon>
        <taxon>Eustigmatales</taxon>
        <taxon>Monodopsidaceae</taxon>
        <taxon>Microchloropsis</taxon>
        <taxon>Microchloropsis salina</taxon>
    </lineage>
</organism>
<proteinExistence type="predicted"/>
<gene>
    <name evidence="2" type="ORF">NSK_007739</name>
</gene>
<feature type="compositionally biased region" description="Gly residues" evidence="1">
    <location>
        <begin position="61"/>
        <end position="73"/>
    </location>
</feature>
<feature type="region of interest" description="Disordered" evidence="1">
    <location>
        <begin position="45"/>
        <end position="244"/>
    </location>
</feature>
<feature type="region of interest" description="Disordered" evidence="1">
    <location>
        <begin position="1"/>
        <end position="31"/>
    </location>
</feature>
<feature type="compositionally biased region" description="Polar residues" evidence="1">
    <location>
        <begin position="222"/>
        <end position="234"/>
    </location>
</feature>
<dbReference type="Proteomes" id="UP000355283">
    <property type="component" value="Unassembled WGS sequence"/>
</dbReference>
<keyword evidence="3" id="KW-1185">Reference proteome</keyword>
<dbReference type="PRINTS" id="PR01228">
    <property type="entry name" value="EGGSHELL"/>
</dbReference>
<dbReference type="AlphaFoldDB" id="A0A4D9CQN3"/>
<accession>A0A4D9CQN3</accession>
<reference evidence="2 3" key="1">
    <citation type="submission" date="2019-01" db="EMBL/GenBank/DDBJ databases">
        <title>Nuclear Genome Assembly of the Microalgal Biofuel strain Nannochloropsis salina CCMP1776.</title>
        <authorList>
            <person name="Hovde B."/>
        </authorList>
    </citation>
    <scope>NUCLEOTIDE SEQUENCE [LARGE SCALE GENOMIC DNA]</scope>
    <source>
        <strain evidence="2 3">CCMP1776</strain>
    </source>
</reference>
<feature type="compositionally biased region" description="Basic and acidic residues" evidence="1">
    <location>
        <begin position="150"/>
        <end position="164"/>
    </location>
</feature>
<protein>
    <submittedName>
        <fullName evidence="2">Uncharacterized protein</fullName>
    </submittedName>
</protein>